<organism evidence="1">
    <name type="scientific">freshwater metagenome</name>
    <dbReference type="NCBI Taxonomy" id="449393"/>
    <lineage>
        <taxon>unclassified sequences</taxon>
        <taxon>metagenomes</taxon>
        <taxon>ecological metagenomes</taxon>
    </lineage>
</organism>
<protein>
    <submittedName>
        <fullName evidence="1">Unannotated protein</fullName>
    </submittedName>
</protein>
<evidence type="ECO:0000313" key="1">
    <source>
        <dbReference type="EMBL" id="CAB5016894.1"/>
    </source>
</evidence>
<dbReference type="EMBL" id="CAFBPA010000243">
    <property type="protein sequence ID" value="CAB5016894.1"/>
    <property type="molecule type" value="Genomic_DNA"/>
</dbReference>
<gene>
    <name evidence="1" type="ORF">UFOPK4043_01361</name>
</gene>
<sequence length="62" mass="6704">MVSPELVVGRLLPGLSQTWDDREVISCVLGQSWVLERESLICERGKPGEGVCGVEVFANSDG</sequence>
<accession>A0A6J7QS53</accession>
<dbReference type="AlphaFoldDB" id="A0A6J7QS53"/>
<name>A0A6J7QS53_9ZZZZ</name>
<reference evidence="1" key="1">
    <citation type="submission" date="2020-05" db="EMBL/GenBank/DDBJ databases">
        <authorList>
            <person name="Chiriac C."/>
            <person name="Salcher M."/>
            <person name="Ghai R."/>
            <person name="Kavagutti S V."/>
        </authorList>
    </citation>
    <scope>NUCLEOTIDE SEQUENCE</scope>
</reference>
<proteinExistence type="predicted"/>